<proteinExistence type="predicted"/>
<accession>A0A1R4H0V1</accession>
<dbReference type="RefSeq" id="WP_087142300.1">
    <property type="nucleotide sequence ID" value="NZ_FUKI01000028.1"/>
</dbReference>
<dbReference type="InterPro" id="IPR029058">
    <property type="entry name" value="AB_hydrolase_fold"/>
</dbReference>
<protein>
    <submittedName>
        <fullName evidence="2">Esterase/lipase</fullName>
    </submittedName>
</protein>
<evidence type="ECO:0000259" key="1">
    <source>
        <dbReference type="Pfam" id="PF12146"/>
    </source>
</evidence>
<dbReference type="Proteomes" id="UP000195667">
    <property type="component" value="Unassembled WGS sequence"/>
</dbReference>
<keyword evidence="3" id="KW-1185">Reference proteome</keyword>
<dbReference type="SUPFAM" id="SSF53474">
    <property type="entry name" value="alpha/beta-Hydrolases"/>
    <property type="match status" value="1"/>
</dbReference>
<dbReference type="InterPro" id="IPR051044">
    <property type="entry name" value="MAG_DAG_Lipase"/>
</dbReference>
<evidence type="ECO:0000313" key="2">
    <source>
        <dbReference type="EMBL" id="SJM89848.1"/>
    </source>
</evidence>
<dbReference type="Gene3D" id="3.40.50.1820">
    <property type="entry name" value="alpha/beta hydrolase"/>
    <property type="match status" value="1"/>
</dbReference>
<dbReference type="PANTHER" id="PTHR11614">
    <property type="entry name" value="PHOSPHOLIPASE-RELATED"/>
    <property type="match status" value="1"/>
</dbReference>
<reference evidence="3" key="1">
    <citation type="submission" date="2017-02" db="EMBL/GenBank/DDBJ databases">
        <authorList>
            <person name="Daims H."/>
        </authorList>
    </citation>
    <scope>NUCLEOTIDE SEQUENCE [LARGE SCALE GENOMIC DNA]</scope>
</reference>
<dbReference type="Pfam" id="PF12146">
    <property type="entry name" value="Hydrolase_4"/>
    <property type="match status" value="1"/>
</dbReference>
<feature type="domain" description="Serine aminopeptidase S33" evidence="1">
    <location>
        <begin position="525"/>
        <end position="742"/>
    </location>
</feature>
<name>A0A1R4H0V1_9GAMM</name>
<dbReference type="OrthoDB" id="8476759at2"/>
<dbReference type="EMBL" id="FUKI01000028">
    <property type="protein sequence ID" value="SJM89848.1"/>
    <property type="molecule type" value="Genomic_DNA"/>
</dbReference>
<organism evidence="2 3">
    <name type="scientific">Crenothrix polyspora</name>
    <dbReference type="NCBI Taxonomy" id="360316"/>
    <lineage>
        <taxon>Bacteria</taxon>
        <taxon>Pseudomonadati</taxon>
        <taxon>Pseudomonadota</taxon>
        <taxon>Gammaproteobacteria</taxon>
        <taxon>Methylococcales</taxon>
        <taxon>Crenotrichaceae</taxon>
        <taxon>Crenothrix</taxon>
    </lineage>
</organism>
<sequence length="789" mass="88867">MPNTDYPDDWYAIDTTIYHRSVKMISAVTKLLSVKIKIHGDSQVQEGDIFLFNHFARFETFIPQFLIFEQTGAYSCAVASSEFFKDDSLLASYLQKVGALPHDHPRLFSLLAAHILRGHKVIIFPEGGMVKDHRVLDHQGQYNIYSRISGERRKQHTGAAVLAQGLEIFKAAIRKTYNAKNHAQLARWQEHLKLDSVDQLLINALKPTRIIPANITFYPIQTSKNWLSTGVELFTNNLSFRQTEELLVEGNILLKNTDMDIRMGQPIDPCITSTWWSRQLLQATTADFDSLDAVFAINASPKNCQQHLLGLYLKSNAINIRNQYMQAIYTNVTVNLSHLAATLIMHCIENGRNTISRSDFLTALYIAVKHLQHNTHINLHRSLLNPLDYNDLITGTSTRFQHFIHAAQDSELLIEHADSYQFLPKLLQEQDFDSIRLENLIAVYDNEVEPITAVRDTIISALAQCHTFDKKQLAAWYFEDECRDLIWEYHAYRKSQYNDINSQETAEADPSPFLLTPESSNSVGVLLIHGLLASPAELKDYGNHLVQQGYTVMGVRLKGHGSSPYALRQQTFEDWYASVLRGFDILSAHCPQIFVSGFSTGGALALKLAAEKRPQIIGVCASAVPVKFVNPAFMLVPLLHSANTLIDWLSSYEGIKPFIENGSEHPLINYRHMPVKSLYELRRLIEAMNACLADIDIPVLIVQADNDPVVAFKSATDIMDKLTTVQKQLVVINTHRHGILMDNIGGTWDAIRTFMCSCQPVTTCLTASADYATAHVSDKTTVTSLKQPL</sequence>
<dbReference type="InterPro" id="IPR022742">
    <property type="entry name" value="Hydrolase_4"/>
</dbReference>
<dbReference type="AlphaFoldDB" id="A0A1R4H0V1"/>
<evidence type="ECO:0000313" key="3">
    <source>
        <dbReference type="Proteomes" id="UP000195667"/>
    </source>
</evidence>
<gene>
    <name evidence="2" type="ORF">CRENPOLYSF1_1230025</name>
</gene>